<dbReference type="PANTHER" id="PTHR47053:SF1">
    <property type="entry name" value="MUREIN DD-ENDOPEPTIDASE MEPH-RELATED"/>
    <property type="match status" value="1"/>
</dbReference>
<keyword evidence="4" id="KW-0788">Thiol protease</keyword>
<comment type="similarity">
    <text evidence="1">Belongs to the peptidase C40 family.</text>
</comment>
<dbReference type="PANTHER" id="PTHR47053">
    <property type="entry name" value="MUREIN DD-ENDOPEPTIDASE MEPH-RELATED"/>
    <property type="match status" value="1"/>
</dbReference>
<dbReference type="InterPro" id="IPR051202">
    <property type="entry name" value="Peptidase_C40"/>
</dbReference>
<evidence type="ECO:0000256" key="2">
    <source>
        <dbReference type="ARBA" id="ARBA00022670"/>
    </source>
</evidence>
<evidence type="ECO:0000256" key="1">
    <source>
        <dbReference type="ARBA" id="ARBA00007074"/>
    </source>
</evidence>
<gene>
    <name evidence="6" type="ORF">OS242_10810</name>
</gene>
<keyword evidence="2" id="KW-0645">Protease</keyword>
<keyword evidence="7" id="KW-1185">Reference proteome</keyword>
<proteinExistence type="inferred from homology"/>
<dbReference type="SUPFAM" id="SSF54001">
    <property type="entry name" value="Cysteine proteinases"/>
    <property type="match status" value="1"/>
</dbReference>
<dbReference type="EMBL" id="JAPMLT010000004">
    <property type="protein sequence ID" value="MCX7570451.1"/>
    <property type="molecule type" value="Genomic_DNA"/>
</dbReference>
<comment type="caution">
    <text evidence="6">The sequence shown here is derived from an EMBL/GenBank/DDBJ whole genome shotgun (WGS) entry which is preliminary data.</text>
</comment>
<keyword evidence="3" id="KW-0378">Hydrolase</keyword>
<evidence type="ECO:0000313" key="7">
    <source>
        <dbReference type="Proteomes" id="UP001208017"/>
    </source>
</evidence>
<dbReference type="InterPro" id="IPR000064">
    <property type="entry name" value="NLP_P60_dom"/>
</dbReference>
<organism evidence="6 7">
    <name type="scientific">Tumebacillus lacus</name>
    <dbReference type="NCBI Taxonomy" id="2995335"/>
    <lineage>
        <taxon>Bacteria</taxon>
        <taxon>Bacillati</taxon>
        <taxon>Bacillota</taxon>
        <taxon>Bacilli</taxon>
        <taxon>Bacillales</taxon>
        <taxon>Alicyclobacillaceae</taxon>
        <taxon>Tumebacillus</taxon>
    </lineage>
</organism>
<dbReference type="Pfam" id="PF00877">
    <property type="entry name" value="NLPC_P60"/>
    <property type="match status" value="1"/>
</dbReference>
<evidence type="ECO:0000256" key="3">
    <source>
        <dbReference type="ARBA" id="ARBA00022801"/>
    </source>
</evidence>
<dbReference type="Gene3D" id="3.90.1720.10">
    <property type="entry name" value="endopeptidase domain like (from Nostoc punctiforme)"/>
    <property type="match status" value="1"/>
</dbReference>
<dbReference type="PROSITE" id="PS51935">
    <property type="entry name" value="NLPC_P60"/>
    <property type="match status" value="1"/>
</dbReference>
<dbReference type="InterPro" id="IPR038765">
    <property type="entry name" value="Papain-like_cys_pep_sf"/>
</dbReference>
<dbReference type="Proteomes" id="UP001208017">
    <property type="component" value="Unassembled WGS sequence"/>
</dbReference>
<reference evidence="6 7" key="1">
    <citation type="submission" date="2022-11" db="EMBL/GenBank/DDBJ databases">
        <title>Study of microbial diversity in lake waters.</title>
        <authorList>
            <person name="Zhang J."/>
        </authorList>
    </citation>
    <scope>NUCLEOTIDE SEQUENCE [LARGE SCALE GENOMIC DNA]</scope>
    <source>
        <strain evidence="6 7">DT12</strain>
    </source>
</reference>
<evidence type="ECO:0000313" key="6">
    <source>
        <dbReference type="EMBL" id="MCX7570451.1"/>
    </source>
</evidence>
<protein>
    <submittedName>
        <fullName evidence="6">C40 family peptidase</fullName>
    </submittedName>
</protein>
<sequence>MIKAEANAKRPAASAVGSQLIESAKTYLGTPYRWAGRDANGFDCSGFVGFIYAQQNISLSRTAADIYNQGSATSDPQPGDLVFFNTYDSGATHVGIYLGQNQFISATTSHGVKIDTFDGYWGPRYLGARTVL</sequence>
<evidence type="ECO:0000259" key="5">
    <source>
        <dbReference type="PROSITE" id="PS51935"/>
    </source>
</evidence>
<evidence type="ECO:0000256" key="4">
    <source>
        <dbReference type="ARBA" id="ARBA00022807"/>
    </source>
</evidence>
<name>A0ABT3X0L8_9BACL</name>
<feature type="domain" description="NlpC/P60" evidence="5">
    <location>
        <begin position="14"/>
        <end position="132"/>
    </location>
</feature>
<accession>A0ABT3X0L8</accession>